<evidence type="ECO:0000256" key="1">
    <source>
        <dbReference type="SAM" id="SignalP"/>
    </source>
</evidence>
<dbReference type="AlphaFoldDB" id="A0AA46E0M7"/>
<gene>
    <name evidence="2" type="ORF">EV215_0258</name>
</gene>
<feature type="chain" id="PRO_5041467658" evidence="1">
    <location>
        <begin position="22"/>
        <end position="76"/>
    </location>
</feature>
<keyword evidence="1" id="KW-0732">Signal</keyword>
<reference evidence="2 3" key="1">
    <citation type="submission" date="2019-03" db="EMBL/GenBank/DDBJ databases">
        <title>Genomic Encyclopedia of Type Strains, Phase IV (KMG-IV): sequencing the most valuable type-strain genomes for metagenomic binning, comparative biology and taxonomic classification.</title>
        <authorList>
            <person name="Goeker M."/>
        </authorList>
    </citation>
    <scope>NUCLEOTIDE SEQUENCE [LARGE SCALE GENOMIC DNA]</scope>
    <source>
        <strain evidence="2 3">DSM 100055</strain>
    </source>
</reference>
<feature type="signal peptide" evidence="1">
    <location>
        <begin position="1"/>
        <end position="21"/>
    </location>
</feature>
<dbReference type="RefSeq" id="WP_134112107.1">
    <property type="nucleotide sequence ID" value="NZ_SOBG01000001.1"/>
</dbReference>
<dbReference type="Proteomes" id="UP000294678">
    <property type="component" value="Unassembled WGS sequence"/>
</dbReference>
<sequence length="76" mass="7872">MKRVIILNLLVIMTFFTGCFGNKDNNTDTINTGGGSASVVTVSGNLSTISSATTNGSIAFNTTGTSVTGKYKYILA</sequence>
<evidence type="ECO:0000313" key="3">
    <source>
        <dbReference type="Proteomes" id="UP000294678"/>
    </source>
</evidence>
<protein>
    <submittedName>
        <fullName evidence="2">Uncharacterized protein</fullName>
    </submittedName>
</protein>
<keyword evidence="3" id="KW-1185">Reference proteome</keyword>
<comment type="caution">
    <text evidence="2">The sequence shown here is derived from an EMBL/GenBank/DDBJ whole genome shotgun (WGS) entry which is preliminary data.</text>
</comment>
<accession>A0AA46E0M7</accession>
<dbReference type="EMBL" id="SOBG01000001">
    <property type="protein sequence ID" value="TDT72452.1"/>
    <property type="molecule type" value="Genomic_DNA"/>
</dbReference>
<organism evidence="2 3">
    <name type="scientific">Hypnocyclicus thermotrophus</name>
    <dbReference type="NCBI Taxonomy" id="1627895"/>
    <lineage>
        <taxon>Bacteria</taxon>
        <taxon>Fusobacteriati</taxon>
        <taxon>Fusobacteriota</taxon>
        <taxon>Fusobacteriia</taxon>
        <taxon>Fusobacteriales</taxon>
        <taxon>Fusobacteriaceae</taxon>
        <taxon>Hypnocyclicus</taxon>
    </lineage>
</organism>
<dbReference type="PROSITE" id="PS51257">
    <property type="entry name" value="PROKAR_LIPOPROTEIN"/>
    <property type="match status" value="1"/>
</dbReference>
<name>A0AA46E0M7_9FUSO</name>
<proteinExistence type="predicted"/>
<evidence type="ECO:0000313" key="2">
    <source>
        <dbReference type="EMBL" id="TDT72452.1"/>
    </source>
</evidence>